<dbReference type="EMBL" id="JNSL01000137">
    <property type="protein sequence ID" value="KGA14746.1"/>
    <property type="molecule type" value="Genomic_DNA"/>
</dbReference>
<dbReference type="InterPro" id="IPR019921">
    <property type="entry name" value="Lucif-like_OxRdtase_Rv2161c"/>
</dbReference>
<dbReference type="Gene3D" id="3.20.20.30">
    <property type="entry name" value="Luciferase-like domain"/>
    <property type="match status" value="1"/>
</dbReference>
<gene>
    <name evidence="2" type="ORF">GM51_16505</name>
</gene>
<dbReference type="InterPro" id="IPR011251">
    <property type="entry name" value="Luciferase-like_dom"/>
</dbReference>
<evidence type="ECO:0000313" key="2">
    <source>
        <dbReference type="EMBL" id="KGA14746.1"/>
    </source>
</evidence>
<dbReference type="AlphaFoldDB" id="A0A094QJY6"/>
<dbReference type="Pfam" id="PF00296">
    <property type="entry name" value="Bac_luciferase"/>
    <property type="match status" value="1"/>
</dbReference>
<protein>
    <submittedName>
        <fullName evidence="2">Putative oxidoreductase</fullName>
    </submittedName>
</protein>
<accession>A0A094QJY6</accession>
<name>A0A094QJY6_9ZZZZ</name>
<dbReference type="GO" id="GO:0016705">
    <property type="term" value="F:oxidoreductase activity, acting on paired donors, with incorporation or reduction of molecular oxygen"/>
    <property type="evidence" value="ECO:0007669"/>
    <property type="project" value="InterPro"/>
</dbReference>
<dbReference type="PANTHER" id="PTHR43244">
    <property type="match status" value="1"/>
</dbReference>
<proteinExistence type="predicted"/>
<organism evidence="2">
    <name type="scientific">freshwater metagenome</name>
    <dbReference type="NCBI Taxonomy" id="449393"/>
    <lineage>
        <taxon>unclassified sequences</taxon>
        <taxon>metagenomes</taxon>
        <taxon>ecological metagenomes</taxon>
    </lineage>
</organism>
<dbReference type="InterPro" id="IPR050564">
    <property type="entry name" value="F420-G6PD/mer"/>
</dbReference>
<sequence length="290" mass="31271">MKFALAFANTGPFSNPDKAIAMAQAAEAAGFESLWTVEHVVVPSKYDSPYPYDASGKMPGGEESPIPDPLIWLSFVAAATQSIKLATGILILPQRNPVVLAKEISTLDHLSKGRMLLGIGVGWLEEEFDALGVPFADRGKRNDDYVAAMRALWTQEKATHHGDFSYFDECIMRPQPANGTIPIHIGGHTDIAARRAGRLGDGFFPGKGSHEQLARSFDIVRDTARQCGRDPDAIEMTAGGNGAIGPNAINEVKGLSDIGVARVIVPSFLFYRDTADSLARYGDEVISKIN</sequence>
<dbReference type="SUPFAM" id="SSF51679">
    <property type="entry name" value="Bacterial luciferase-like"/>
    <property type="match status" value="1"/>
</dbReference>
<reference evidence="2" key="1">
    <citation type="submission" date="2014-06" db="EMBL/GenBank/DDBJ databases">
        <title>Key roles for freshwater Actinobacteria revealed by deep metagenomic sequencing.</title>
        <authorList>
            <person name="Ghai R."/>
            <person name="Mizuno C.M."/>
            <person name="Picazo A."/>
            <person name="Camacho A."/>
            <person name="Rodriguez-Valera F."/>
        </authorList>
    </citation>
    <scope>NUCLEOTIDE SEQUENCE</scope>
</reference>
<evidence type="ECO:0000259" key="1">
    <source>
        <dbReference type="Pfam" id="PF00296"/>
    </source>
</evidence>
<dbReference type="NCBIfam" id="TIGR03619">
    <property type="entry name" value="F420_Rv2161c"/>
    <property type="match status" value="1"/>
</dbReference>
<dbReference type="InterPro" id="IPR036661">
    <property type="entry name" value="Luciferase-like_sf"/>
</dbReference>
<comment type="caution">
    <text evidence="2">The sequence shown here is derived from an EMBL/GenBank/DDBJ whole genome shotgun (WGS) entry which is preliminary data.</text>
</comment>
<feature type="domain" description="Luciferase-like" evidence="1">
    <location>
        <begin position="14"/>
        <end position="245"/>
    </location>
</feature>
<dbReference type="PANTHER" id="PTHR43244:SF2">
    <property type="entry name" value="CONSERVED HYPOTHETICAL ALANINE AND PROLINE-RICH PROTEIN"/>
    <property type="match status" value="1"/>
</dbReference>